<feature type="compositionally biased region" description="Polar residues" evidence="4">
    <location>
        <begin position="543"/>
        <end position="555"/>
    </location>
</feature>
<dbReference type="GO" id="GO:0005737">
    <property type="term" value="C:cytoplasm"/>
    <property type="evidence" value="ECO:0007669"/>
    <property type="project" value="TreeGrafter"/>
</dbReference>
<evidence type="ECO:0000256" key="4">
    <source>
        <dbReference type="SAM" id="MobiDB-lite"/>
    </source>
</evidence>
<dbReference type="EMBL" id="NAJN01000637">
    <property type="protein sequence ID" value="TKA70519.1"/>
    <property type="molecule type" value="Genomic_DNA"/>
</dbReference>
<dbReference type="PROSITE" id="PS50011">
    <property type="entry name" value="PROTEIN_KINASE_DOM"/>
    <property type="match status" value="1"/>
</dbReference>
<dbReference type="InterPro" id="IPR017441">
    <property type="entry name" value="Protein_kinase_ATP_BS"/>
</dbReference>
<accession>A0A4V5NGM3</accession>
<dbReference type="PANTHER" id="PTHR24346:SF76">
    <property type="entry name" value="NON-SPECIFIC SERINE_THREONINE PROTEIN KINASE"/>
    <property type="match status" value="1"/>
</dbReference>
<comment type="caution">
    <text evidence="6">The sequence shown here is derived from an EMBL/GenBank/DDBJ whole genome shotgun (WGS) entry which is preliminary data.</text>
</comment>
<dbReference type="GO" id="GO:0004674">
    <property type="term" value="F:protein serine/threonine kinase activity"/>
    <property type="evidence" value="ECO:0007669"/>
    <property type="project" value="TreeGrafter"/>
</dbReference>
<evidence type="ECO:0000313" key="6">
    <source>
        <dbReference type="EMBL" id="TKA70519.1"/>
    </source>
</evidence>
<dbReference type="OrthoDB" id="4062651at2759"/>
<dbReference type="InterPro" id="IPR008271">
    <property type="entry name" value="Ser/Thr_kinase_AS"/>
</dbReference>
<dbReference type="GO" id="GO:0005524">
    <property type="term" value="F:ATP binding"/>
    <property type="evidence" value="ECO:0007669"/>
    <property type="project" value="UniProtKB-UniRule"/>
</dbReference>
<evidence type="ECO:0000259" key="5">
    <source>
        <dbReference type="PROSITE" id="PS50011"/>
    </source>
</evidence>
<proteinExistence type="predicted"/>
<protein>
    <recommendedName>
        <fullName evidence="5">Protein kinase domain-containing protein</fullName>
    </recommendedName>
</protein>
<dbReference type="GO" id="GO:0035556">
    <property type="term" value="P:intracellular signal transduction"/>
    <property type="evidence" value="ECO:0007669"/>
    <property type="project" value="TreeGrafter"/>
</dbReference>
<feature type="binding site" evidence="3">
    <location>
        <position position="389"/>
    </location>
    <ligand>
        <name>ATP</name>
        <dbReference type="ChEBI" id="CHEBI:30616"/>
    </ligand>
</feature>
<dbReference type="AlphaFoldDB" id="A0A4V5NGM3"/>
<feature type="region of interest" description="Disordered" evidence="4">
    <location>
        <begin position="130"/>
        <end position="208"/>
    </location>
</feature>
<keyword evidence="1 3" id="KW-0547">Nucleotide-binding</keyword>
<dbReference type="PROSITE" id="PS00108">
    <property type="entry name" value="PROTEIN_KINASE_ST"/>
    <property type="match status" value="1"/>
</dbReference>
<organism evidence="6 7">
    <name type="scientific">Cryomyces minteri</name>
    <dbReference type="NCBI Taxonomy" id="331657"/>
    <lineage>
        <taxon>Eukaryota</taxon>
        <taxon>Fungi</taxon>
        <taxon>Dikarya</taxon>
        <taxon>Ascomycota</taxon>
        <taxon>Pezizomycotina</taxon>
        <taxon>Dothideomycetes</taxon>
        <taxon>Dothideomycetes incertae sedis</taxon>
        <taxon>Cryomyces</taxon>
    </lineage>
</organism>
<feature type="compositionally biased region" description="Polar residues" evidence="4">
    <location>
        <begin position="297"/>
        <end position="309"/>
    </location>
</feature>
<dbReference type="Gene3D" id="1.10.510.10">
    <property type="entry name" value="Transferase(Phosphotransferase) domain 1"/>
    <property type="match status" value="1"/>
</dbReference>
<feature type="compositionally biased region" description="Low complexity" evidence="4">
    <location>
        <begin position="310"/>
        <end position="322"/>
    </location>
</feature>
<dbReference type="STRING" id="331657.A0A4V5NGM3"/>
<dbReference type="SUPFAM" id="SSF56112">
    <property type="entry name" value="Protein kinase-like (PK-like)"/>
    <property type="match status" value="1"/>
</dbReference>
<feature type="compositionally biased region" description="Basic and acidic residues" evidence="4">
    <location>
        <begin position="195"/>
        <end position="208"/>
    </location>
</feature>
<keyword evidence="7" id="KW-1185">Reference proteome</keyword>
<dbReference type="InterPro" id="IPR011009">
    <property type="entry name" value="Kinase-like_dom_sf"/>
</dbReference>
<feature type="compositionally biased region" description="Basic and acidic residues" evidence="4">
    <location>
        <begin position="158"/>
        <end position="180"/>
    </location>
</feature>
<feature type="domain" description="Protein kinase" evidence="5">
    <location>
        <begin position="354"/>
        <end position="657"/>
    </location>
</feature>
<keyword evidence="2 3" id="KW-0067">ATP-binding</keyword>
<evidence type="ECO:0000256" key="3">
    <source>
        <dbReference type="PROSITE-ProRule" id="PRU10141"/>
    </source>
</evidence>
<feature type="region of interest" description="Disordered" evidence="4">
    <location>
        <begin position="272"/>
        <end position="322"/>
    </location>
</feature>
<reference evidence="6 7" key="1">
    <citation type="submission" date="2017-03" db="EMBL/GenBank/DDBJ databases">
        <title>Genomes of endolithic fungi from Antarctica.</title>
        <authorList>
            <person name="Coleine C."/>
            <person name="Masonjones S."/>
            <person name="Stajich J.E."/>
        </authorList>
    </citation>
    <scope>NUCLEOTIDE SEQUENCE [LARGE SCALE GENOMIC DNA]</scope>
    <source>
        <strain evidence="6 7">CCFEE 5187</strain>
    </source>
</reference>
<sequence length="673" mass="75324">MAPDEPQHKFAKLKLDTHAPQKNVVSTFASISRDYRDDGFEDVPWGAWDGIPYWQKDVASHLSEADLANSASRVNDVGPKDESHDYNYEQEESAIVVTEPESYDGFPRDAEISTLQESLRKRGSSISFAPEVTLDDGARRSLEERLPKPKQSPQKSRGRTEIHDDGPHLPSERAYSESRRSRYNPFTGELLEQGKQARPEYRSGESRHPLLQATVDDLARDSGLQNHEHMASLTSNSTISPTMEELHTPVEPMTEYLLSPLPVSSPIHFASPRGSASWANLQRPGSVRSKGHRSDVSRTGSLRRQTRQNSGRSIRSNSSMSPASAFLSQWGKEEAAAMVEPDDEGQEIGDHSGYIIGRQIGYGGFSVVKEVYTIENNEKVRRAVKIVRKQVSSKSEHENDKLQAHFEHEVSIWRFLKHRHILPLIAVYDSPFATFCITNLNTGGTLFDLVRNTRKTDQRGLPAHLAQRYSYQLASALRYLHEDVRIVHRDIKLENCLLDMSGPDAAVEGGNVLLCDFGMSDFITHDHRNNSPEPYEPEERSHNANLGPSETSTNTIDGSLQYASPELINSRGPLYEPAADVWAFGVVVFALLVGDLPFQHSFQPKLHMMILRGEWDDDAVRDARGGSEDAVELVAGCLDMDPVRRWNVSEVLACRWLEVCAGVFGEDSDNGWA</sequence>
<dbReference type="InterPro" id="IPR000719">
    <property type="entry name" value="Prot_kinase_dom"/>
</dbReference>
<evidence type="ECO:0000256" key="1">
    <source>
        <dbReference type="ARBA" id="ARBA00022741"/>
    </source>
</evidence>
<feature type="region of interest" description="Disordered" evidence="4">
    <location>
        <begin position="526"/>
        <end position="555"/>
    </location>
</feature>
<dbReference type="Proteomes" id="UP000308768">
    <property type="component" value="Unassembled WGS sequence"/>
</dbReference>
<feature type="compositionally biased region" description="Basic and acidic residues" evidence="4">
    <location>
        <begin position="78"/>
        <end position="87"/>
    </location>
</feature>
<evidence type="ECO:0000256" key="2">
    <source>
        <dbReference type="ARBA" id="ARBA00022840"/>
    </source>
</evidence>
<dbReference type="PROSITE" id="PS00107">
    <property type="entry name" value="PROTEIN_KINASE_ATP"/>
    <property type="match status" value="1"/>
</dbReference>
<dbReference type="PANTHER" id="PTHR24346">
    <property type="entry name" value="MAP/MICROTUBULE AFFINITY-REGULATING KINASE"/>
    <property type="match status" value="1"/>
</dbReference>
<dbReference type="Pfam" id="PF00069">
    <property type="entry name" value="Pkinase"/>
    <property type="match status" value="1"/>
</dbReference>
<gene>
    <name evidence="6" type="ORF">B0A49_07497</name>
</gene>
<evidence type="ECO:0000313" key="7">
    <source>
        <dbReference type="Proteomes" id="UP000308768"/>
    </source>
</evidence>
<dbReference type="GO" id="GO:0000226">
    <property type="term" value="P:microtubule cytoskeleton organization"/>
    <property type="evidence" value="ECO:0007669"/>
    <property type="project" value="TreeGrafter"/>
</dbReference>
<dbReference type="SMART" id="SM00220">
    <property type="entry name" value="S_TKc"/>
    <property type="match status" value="1"/>
</dbReference>
<name>A0A4V5NGM3_9PEZI</name>
<feature type="region of interest" description="Disordered" evidence="4">
    <location>
        <begin position="70"/>
        <end position="89"/>
    </location>
</feature>
<feature type="compositionally biased region" description="Basic and acidic residues" evidence="4">
    <location>
        <begin position="136"/>
        <end position="147"/>
    </location>
</feature>